<proteinExistence type="inferred from homology"/>
<dbReference type="InterPro" id="IPR050217">
    <property type="entry name" value="Peroxiredoxin"/>
</dbReference>
<evidence type="ECO:0000256" key="15">
    <source>
        <dbReference type="PIRSR" id="PIRSR000239-1"/>
    </source>
</evidence>
<comment type="similarity">
    <text evidence="2 16">Belongs to the peroxiredoxin family. AhpC/Prx1 subfamily.</text>
</comment>
<evidence type="ECO:0000256" key="13">
    <source>
        <dbReference type="ARBA" id="ARBA00032824"/>
    </source>
</evidence>
<dbReference type="GO" id="GO:0005829">
    <property type="term" value="C:cytosol"/>
    <property type="evidence" value="ECO:0007669"/>
    <property type="project" value="TreeGrafter"/>
</dbReference>
<evidence type="ECO:0000256" key="7">
    <source>
        <dbReference type="ARBA" id="ARBA00022559"/>
    </source>
</evidence>
<dbReference type="GO" id="GO:0008379">
    <property type="term" value="F:thioredoxin peroxidase activity"/>
    <property type="evidence" value="ECO:0007669"/>
    <property type="project" value="TreeGrafter"/>
</dbReference>
<evidence type="ECO:0000256" key="6">
    <source>
        <dbReference type="ARBA" id="ARBA00022490"/>
    </source>
</evidence>
<dbReference type="InterPro" id="IPR013766">
    <property type="entry name" value="Thioredoxin_domain"/>
</dbReference>
<evidence type="ECO:0000256" key="3">
    <source>
        <dbReference type="ARBA" id="ARBA00011654"/>
    </source>
</evidence>
<dbReference type="GO" id="GO:0102039">
    <property type="term" value="F:NADH-dependent peroxiredoxin activity"/>
    <property type="evidence" value="ECO:0007669"/>
    <property type="project" value="UniProtKB-EC"/>
</dbReference>
<evidence type="ECO:0000256" key="5">
    <source>
        <dbReference type="ARBA" id="ARBA00017462"/>
    </source>
</evidence>
<dbReference type="Pfam" id="PF00578">
    <property type="entry name" value="AhpC-TSA"/>
    <property type="match status" value="1"/>
</dbReference>
<name>A0AAU9CH72_9BACT</name>
<evidence type="ECO:0000256" key="14">
    <source>
        <dbReference type="ARBA" id="ARBA00047572"/>
    </source>
</evidence>
<evidence type="ECO:0000256" key="1">
    <source>
        <dbReference type="ARBA" id="ARBA00004496"/>
    </source>
</evidence>
<evidence type="ECO:0000256" key="4">
    <source>
        <dbReference type="ARBA" id="ARBA00013021"/>
    </source>
</evidence>
<evidence type="ECO:0000256" key="16">
    <source>
        <dbReference type="RuleBase" id="RU366004"/>
    </source>
</evidence>
<dbReference type="GO" id="GO:0006979">
    <property type="term" value="P:response to oxidative stress"/>
    <property type="evidence" value="ECO:0007669"/>
    <property type="project" value="UniProtKB-UniRule"/>
</dbReference>
<comment type="function">
    <text evidence="16">Thiol-specific peroxidase that catalyzes the reduction of hydrogen peroxide and organic hydroperoxides to water and alcohols, respectively. Plays a role in cell protection against oxidative stress by detoxifying peroxides.</text>
</comment>
<dbReference type="GO" id="GO:0033554">
    <property type="term" value="P:cellular response to stress"/>
    <property type="evidence" value="ECO:0007669"/>
    <property type="project" value="TreeGrafter"/>
</dbReference>
<feature type="active site" description="Cysteine sulfenic acid (-SOH) intermediate; for peroxidase activity" evidence="15">
    <location>
        <position position="47"/>
    </location>
</feature>
<keyword evidence="11 16" id="KW-0676">Redox-active center</keyword>
<evidence type="ECO:0000256" key="12">
    <source>
        <dbReference type="ARBA" id="ARBA00032077"/>
    </source>
</evidence>
<dbReference type="InterPro" id="IPR019479">
    <property type="entry name" value="Peroxiredoxin_C"/>
</dbReference>
<comment type="subcellular location">
    <subcellularLocation>
        <location evidence="1 16">Cytoplasm</location>
    </subcellularLocation>
</comment>
<geneLocation type="plasmid" evidence="18 19">
    <name>pFA1</name>
</geneLocation>
<dbReference type="GO" id="GO:0042744">
    <property type="term" value="P:hydrogen peroxide catabolic process"/>
    <property type="evidence" value="ECO:0007669"/>
    <property type="project" value="TreeGrafter"/>
</dbReference>
<dbReference type="EMBL" id="AP025315">
    <property type="protein sequence ID" value="BDD11534.1"/>
    <property type="molecule type" value="Genomic_DNA"/>
</dbReference>
<keyword evidence="6 16" id="KW-0963">Cytoplasm</keyword>
<dbReference type="InterPro" id="IPR017559">
    <property type="entry name" value="AhpC"/>
</dbReference>
<dbReference type="PIRSF" id="PIRSF000239">
    <property type="entry name" value="AHPC"/>
    <property type="match status" value="1"/>
</dbReference>
<keyword evidence="10 16" id="KW-1015">Disulfide bond</keyword>
<dbReference type="Gene3D" id="3.40.30.10">
    <property type="entry name" value="Glutaredoxin"/>
    <property type="match status" value="1"/>
</dbReference>
<evidence type="ECO:0000313" key="18">
    <source>
        <dbReference type="EMBL" id="BDD11534.1"/>
    </source>
</evidence>
<dbReference type="InterPro" id="IPR000866">
    <property type="entry name" value="AhpC/TSA"/>
</dbReference>
<keyword evidence="18" id="KW-0614">Plasmid</keyword>
<keyword evidence="19" id="KW-1185">Reference proteome</keyword>
<protein>
    <recommendedName>
        <fullName evidence="5 16">Alkyl hydroperoxide reductase C</fullName>
        <ecNumber evidence="4 16">1.11.1.26</ecNumber>
    </recommendedName>
    <alternativeName>
        <fullName evidence="12 16">Peroxiredoxin</fullName>
    </alternativeName>
    <alternativeName>
        <fullName evidence="13 16">Thioredoxin peroxidase</fullName>
    </alternativeName>
</protein>
<accession>A0AAU9CH72</accession>
<evidence type="ECO:0000256" key="2">
    <source>
        <dbReference type="ARBA" id="ARBA00009796"/>
    </source>
</evidence>
<evidence type="ECO:0000313" key="19">
    <source>
        <dbReference type="Proteomes" id="UP001348817"/>
    </source>
</evidence>
<dbReference type="PANTHER" id="PTHR10681">
    <property type="entry name" value="THIOREDOXIN PEROXIDASE"/>
    <property type="match status" value="1"/>
</dbReference>
<evidence type="ECO:0000256" key="11">
    <source>
        <dbReference type="ARBA" id="ARBA00023284"/>
    </source>
</evidence>
<evidence type="ECO:0000259" key="17">
    <source>
        <dbReference type="PROSITE" id="PS51352"/>
    </source>
</evidence>
<dbReference type="PANTHER" id="PTHR10681:SF121">
    <property type="entry name" value="ALKYL HYDROPEROXIDE REDUCTASE C"/>
    <property type="match status" value="1"/>
</dbReference>
<reference evidence="18 19" key="1">
    <citation type="submission" date="2021-12" db="EMBL/GenBank/DDBJ databases">
        <title>Genome sequencing of bacteria with rrn-lacking chromosome and rrn-plasmid.</title>
        <authorList>
            <person name="Anda M."/>
            <person name="Iwasaki W."/>
        </authorList>
    </citation>
    <scope>NUCLEOTIDE SEQUENCE [LARGE SCALE GENOMIC DNA]</scope>
    <source>
        <strain evidence="18 19">DSM 100852</strain>
        <plasmid evidence="18 19">pFA1</plasmid>
    </source>
</reference>
<comment type="subunit">
    <text evidence="3">Homodimer; disulfide-linked, upon oxidation. 5 homodimers assemble to form a ring-like decamer.</text>
</comment>
<feature type="domain" description="Thioredoxin" evidence="17">
    <location>
        <begin position="2"/>
        <end position="157"/>
    </location>
</feature>
<dbReference type="AlphaFoldDB" id="A0AAU9CH72"/>
<dbReference type="PROSITE" id="PS51352">
    <property type="entry name" value="THIOREDOXIN_2"/>
    <property type="match status" value="1"/>
</dbReference>
<dbReference type="NCBIfam" id="TIGR03137">
    <property type="entry name" value="AhpC"/>
    <property type="match status" value="1"/>
</dbReference>
<keyword evidence="8 16" id="KW-0049">Antioxidant</keyword>
<sequence>MSQIGKQIVDFKVQAYQNQGFETVEKKDVLGKWSVFFFYPADFTFVCPTELEDLADLYEEFKGIGAEIYSVSTDTHFVHKAWHDTSDTIKKIGYPMLADPTGVLSRGFDVMIEEEGLAERGTFVVNPEGEIVAYEVVAGNVGRNAEELLRRVKALQFVANNPSEVCPAKWKEGAETLKPSIDLVGKI</sequence>
<dbReference type="InterPro" id="IPR024706">
    <property type="entry name" value="Peroxiredoxin_AhpC-typ"/>
</dbReference>
<dbReference type="Proteomes" id="UP001348817">
    <property type="component" value="Plasmid pFA1"/>
</dbReference>
<dbReference type="RefSeq" id="WP_338395024.1">
    <property type="nucleotide sequence ID" value="NZ_AP025315.1"/>
</dbReference>
<dbReference type="Pfam" id="PF10417">
    <property type="entry name" value="1-cysPrx_C"/>
    <property type="match status" value="1"/>
</dbReference>
<keyword evidence="9 16" id="KW-0560">Oxidoreductase</keyword>
<dbReference type="FunFam" id="3.40.30.10:FF:000002">
    <property type="entry name" value="Alkyl hydroperoxide reductase C"/>
    <property type="match status" value="1"/>
</dbReference>
<dbReference type="GO" id="GO:0045454">
    <property type="term" value="P:cell redox homeostasis"/>
    <property type="evidence" value="ECO:0007669"/>
    <property type="project" value="TreeGrafter"/>
</dbReference>
<evidence type="ECO:0000256" key="9">
    <source>
        <dbReference type="ARBA" id="ARBA00023002"/>
    </source>
</evidence>
<organism evidence="18 19">
    <name type="scientific">Fulvitalea axinellae</name>
    <dbReference type="NCBI Taxonomy" id="1182444"/>
    <lineage>
        <taxon>Bacteria</taxon>
        <taxon>Pseudomonadati</taxon>
        <taxon>Bacteroidota</taxon>
        <taxon>Cytophagia</taxon>
        <taxon>Cytophagales</taxon>
        <taxon>Persicobacteraceae</taxon>
        <taxon>Fulvitalea</taxon>
    </lineage>
</organism>
<gene>
    <name evidence="18" type="ORF">FUAX_39660</name>
</gene>
<keyword evidence="7 16" id="KW-0575">Peroxidase</keyword>
<dbReference type="InterPro" id="IPR036249">
    <property type="entry name" value="Thioredoxin-like_sf"/>
</dbReference>
<comment type="catalytic activity">
    <reaction evidence="14 16">
        <text>a hydroperoxide + NADH + H(+) = an alcohol + NAD(+) + H2O</text>
        <dbReference type="Rhea" id="RHEA:62628"/>
        <dbReference type="ChEBI" id="CHEBI:15377"/>
        <dbReference type="ChEBI" id="CHEBI:15378"/>
        <dbReference type="ChEBI" id="CHEBI:30879"/>
        <dbReference type="ChEBI" id="CHEBI:35924"/>
        <dbReference type="ChEBI" id="CHEBI:57540"/>
        <dbReference type="ChEBI" id="CHEBI:57945"/>
        <dbReference type="EC" id="1.11.1.26"/>
    </reaction>
</comment>
<dbReference type="EC" id="1.11.1.26" evidence="4 16"/>
<dbReference type="CDD" id="cd03015">
    <property type="entry name" value="PRX_Typ2cys"/>
    <property type="match status" value="1"/>
</dbReference>
<evidence type="ECO:0000256" key="10">
    <source>
        <dbReference type="ARBA" id="ARBA00023157"/>
    </source>
</evidence>
<dbReference type="SUPFAM" id="SSF52833">
    <property type="entry name" value="Thioredoxin-like"/>
    <property type="match status" value="1"/>
</dbReference>
<dbReference type="KEGG" id="fax:FUAX_39660"/>
<evidence type="ECO:0000256" key="8">
    <source>
        <dbReference type="ARBA" id="ARBA00022862"/>
    </source>
</evidence>